<protein>
    <submittedName>
        <fullName evidence="2">Uncharacterized protein</fullName>
    </submittedName>
</protein>
<evidence type="ECO:0000313" key="2">
    <source>
        <dbReference type="EMBL" id="MEQ2177522.1"/>
    </source>
</evidence>
<gene>
    <name evidence="2" type="ORF">GOODEAATRI_004471</name>
</gene>
<organism evidence="2 3">
    <name type="scientific">Goodea atripinnis</name>
    <dbReference type="NCBI Taxonomy" id="208336"/>
    <lineage>
        <taxon>Eukaryota</taxon>
        <taxon>Metazoa</taxon>
        <taxon>Chordata</taxon>
        <taxon>Craniata</taxon>
        <taxon>Vertebrata</taxon>
        <taxon>Euteleostomi</taxon>
        <taxon>Actinopterygii</taxon>
        <taxon>Neopterygii</taxon>
        <taxon>Teleostei</taxon>
        <taxon>Neoteleostei</taxon>
        <taxon>Acanthomorphata</taxon>
        <taxon>Ovalentaria</taxon>
        <taxon>Atherinomorphae</taxon>
        <taxon>Cyprinodontiformes</taxon>
        <taxon>Goodeidae</taxon>
        <taxon>Goodea</taxon>
    </lineage>
</organism>
<accession>A0ABV0P4Y9</accession>
<dbReference type="EMBL" id="JAHRIO010060159">
    <property type="protein sequence ID" value="MEQ2177522.1"/>
    <property type="molecule type" value="Genomic_DNA"/>
</dbReference>
<feature type="non-terminal residue" evidence="2">
    <location>
        <position position="1"/>
    </location>
</feature>
<keyword evidence="3" id="KW-1185">Reference proteome</keyword>
<sequence>AIFSVLYLMKVDMANFALNSIKPHLMQQSVDDRKPFLLLFLLSDSRIQSYLLAALESSQHKTPPSLPGGLAPVSKELKELSVRFSRLVNYNKLVFSPFYQKILQNLLTPGESPSTEI</sequence>
<dbReference type="Proteomes" id="UP001476798">
    <property type="component" value="Unassembled WGS sequence"/>
</dbReference>
<reference evidence="2 3" key="1">
    <citation type="submission" date="2021-06" db="EMBL/GenBank/DDBJ databases">
        <authorList>
            <person name="Palmer J.M."/>
        </authorList>
    </citation>
    <scope>NUCLEOTIDE SEQUENCE [LARGE SCALE GENOMIC DNA]</scope>
    <source>
        <strain evidence="2 3">GA_2019</strain>
        <tissue evidence="2">Muscle</tissue>
    </source>
</reference>
<evidence type="ECO:0000256" key="1">
    <source>
        <dbReference type="ARBA" id="ARBA00010954"/>
    </source>
</evidence>
<proteinExistence type="inferred from homology"/>
<dbReference type="InterPro" id="IPR008862">
    <property type="entry name" value="Tcp11"/>
</dbReference>
<evidence type="ECO:0000313" key="3">
    <source>
        <dbReference type="Proteomes" id="UP001476798"/>
    </source>
</evidence>
<dbReference type="Pfam" id="PF05794">
    <property type="entry name" value="Tcp11"/>
    <property type="match status" value="2"/>
</dbReference>
<comment type="caution">
    <text evidence="2">The sequence shown here is derived from an EMBL/GenBank/DDBJ whole genome shotgun (WGS) entry which is preliminary data.</text>
</comment>
<dbReference type="PANTHER" id="PTHR12832">
    <property type="entry name" value="TESTIS-SPECIFIC PROTEIN PBS13 T-COMPLEX 11"/>
    <property type="match status" value="1"/>
</dbReference>
<dbReference type="PANTHER" id="PTHR12832:SF15">
    <property type="entry name" value="T-COMPLEX PROTEIN 11-LIKE PROTEIN 1"/>
    <property type="match status" value="1"/>
</dbReference>
<comment type="similarity">
    <text evidence="1">Belongs to the TCP11 family.</text>
</comment>
<name>A0ABV0P4Y9_9TELE</name>